<dbReference type="GO" id="GO:0000455">
    <property type="term" value="P:enzyme-directed rRNA pseudouridine synthesis"/>
    <property type="evidence" value="ECO:0007669"/>
    <property type="project" value="UniProtKB-ARBA"/>
</dbReference>
<dbReference type="Pfam" id="PF01479">
    <property type="entry name" value="S4"/>
    <property type="match status" value="1"/>
</dbReference>
<dbReference type="NCBIfam" id="TIGR00093">
    <property type="entry name" value="pseudouridine synthase"/>
    <property type="match status" value="1"/>
</dbReference>
<dbReference type="InterPro" id="IPR020094">
    <property type="entry name" value="TruA/RsuA/RluB/E/F_N"/>
</dbReference>
<dbReference type="Gene3D" id="3.10.290.10">
    <property type="entry name" value="RNA-binding S4 domain"/>
    <property type="match status" value="1"/>
</dbReference>
<dbReference type="Proteomes" id="UP000069135">
    <property type="component" value="Chromosome"/>
</dbReference>
<dbReference type="FunFam" id="3.10.290.10:FF:000003">
    <property type="entry name" value="Pseudouridine synthase"/>
    <property type="match status" value="1"/>
</dbReference>
<keyword evidence="3" id="KW-0694">RNA-binding</keyword>
<feature type="domain" description="RNA-binding S4" evidence="6">
    <location>
        <begin position="3"/>
        <end position="60"/>
    </location>
</feature>
<evidence type="ECO:0000256" key="4">
    <source>
        <dbReference type="RuleBase" id="RU003887"/>
    </source>
</evidence>
<dbReference type="Pfam" id="PF00849">
    <property type="entry name" value="PseudoU_synth_2"/>
    <property type="match status" value="1"/>
</dbReference>
<dbReference type="CDD" id="cd00165">
    <property type="entry name" value="S4"/>
    <property type="match status" value="1"/>
</dbReference>
<comment type="similarity">
    <text evidence="1 4">Belongs to the pseudouridine synthase RsuA family.</text>
</comment>
<dbReference type="SMART" id="SM00363">
    <property type="entry name" value="S4"/>
    <property type="match status" value="1"/>
</dbReference>
<dbReference type="PANTHER" id="PTHR47683:SF2">
    <property type="entry name" value="RNA-BINDING S4 DOMAIN-CONTAINING PROTEIN"/>
    <property type="match status" value="1"/>
</dbReference>
<dbReference type="PANTHER" id="PTHR47683">
    <property type="entry name" value="PSEUDOURIDINE SYNTHASE FAMILY PROTEIN-RELATED"/>
    <property type="match status" value="1"/>
</dbReference>
<dbReference type="SUPFAM" id="SSF55174">
    <property type="entry name" value="Alpha-L RNA-binding motif"/>
    <property type="match status" value="1"/>
</dbReference>
<proteinExistence type="inferred from homology"/>
<accession>A0A0S1SD53</accession>
<evidence type="ECO:0000313" key="8">
    <source>
        <dbReference type="Proteomes" id="UP000069135"/>
    </source>
</evidence>
<dbReference type="InterPro" id="IPR020103">
    <property type="entry name" value="PsdUridine_synth_cat_dom_sf"/>
</dbReference>
<dbReference type="STRING" id="1735162.PeribacterB2_1140"/>
<dbReference type="InterPro" id="IPR006145">
    <property type="entry name" value="PsdUridine_synth_RsuA/RluA"/>
</dbReference>
<dbReference type="PROSITE" id="PS50889">
    <property type="entry name" value="S4"/>
    <property type="match status" value="1"/>
</dbReference>
<name>A0A0S1SLP5_9BACT</name>
<protein>
    <recommendedName>
        <fullName evidence="4">Pseudouridine synthase</fullName>
        <ecNumber evidence="4">5.4.99.-</ecNumber>
    </recommendedName>
</protein>
<dbReference type="Gene3D" id="3.30.70.580">
    <property type="entry name" value="Pseudouridine synthase I, catalytic domain, N-terminal subdomain"/>
    <property type="match status" value="1"/>
</dbReference>
<dbReference type="GO" id="GO:0003723">
    <property type="term" value="F:RNA binding"/>
    <property type="evidence" value="ECO:0007669"/>
    <property type="project" value="UniProtKB-KW"/>
</dbReference>
<reference evidence="8" key="1">
    <citation type="submission" date="2015-10" db="EMBL/GenBank/DDBJ databases">
        <title>Analysis of five complete genome sequences for members of the class Peribacteria in the recently recognized Peregrinibacteria bacterial phylum.</title>
        <authorList>
            <person name="Anantharaman K."/>
            <person name="Brown C.T."/>
            <person name="Burstein D."/>
            <person name="Castelle C.J."/>
            <person name="Probst A.J."/>
            <person name="Thomas B.C."/>
            <person name="Williams K.H."/>
            <person name="Banfield J.F."/>
        </authorList>
    </citation>
    <scope>NUCLEOTIDE SEQUENCE [LARGE SCALE GENOMIC DNA]</scope>
</reference>
<dbReference type="InterPro" id="IPR018496">
    <property type="entry name" value="PsdUridine_synth_RsuA/RluB_CS"/>
</dbReference>
<dbReference type="SUPFAM" id="SSF55120">
    <property type="entry name" value="Pseudouridine synthase"/>
    <property type="match status" value="1"/>
</dbReference>
<evidence type="ECO:0000259" key="6">
    <source>
        <dbReference type="SMART" id="SM00363"/>
    </source>
</evidence>
<accession>A0A0S1SY78</accession>
<keyword evidence="2 4" id="KW-0413">Isomerase</keyword>
<dbReference type="InterPro" id="IPR036986">
    <property type="entry name" value="S4_RNA-bd_sf"/>
</dbReference>
<dbReference type="InterPro" id="IPR042092">
    <property type="entry name" value="PsdUridine_s_RsuA/RluB/E/F_cat"/>
</dbReference>
<organism evidence="7 8">
    <name type="scientific">Candidatus Peribacter riflensis</name>
    <dbReference type="NCBI Taxonomy" id="1735162"/>
    <lineage>
        <taxon>Bacteria</taxon>
        <taxon>Candidatus Peregrinibacteriota</taxon>
        <taxon>Candidatus Peribacteria</taxon>
        <taxon>Candidatus Peribacterales</taxon>
        <taxon>Candidatus Peribacteraceae</taxon>
        <taxon>Candidatus Peribacter</taxon>
    </lineage>
</organism>
<dbReference type="InterPro" id="IPR050343">
    <property type="entry name" value="RsuA_PseudoU_synthase"/>
</dbReference>
<dbReference type="InterPro" id="IPR002942">
    <property type="entry name" value="S4_RNA-bd"/>
</dbReference>
<dbReference type="PATRIC" id="fig|1735161.3.peg.1112"/>
<dbReference type="KEGG" id="prf:PeribacterA2_1138"/>
<gene>
    <name evidence="7" type="ORF">PeribacterD1_1138</name>
</gene>
<dbReference type="EMBL" id="CP013065">
    <property type="protein sequence ID" value="ALM13796.1"/>
    <property type="molecule type" value="Genomic_DNA"/>
</dbReference>
<accession>A0A0S1SQX8</accession>
<evidence type="ECO:0000256" key="1">
    <source>
        <dbReference type="ARBA" id="ARBA00008348"/>
    </source>
</evidence>
<dbReference type="InterPro" id="IPR000748">
    <property type="entry name" value="PsdUridine_synth_RsuA/RluB/E/F"/>
</dbReference>
<dbReference type="Gene3D" id="3.30.70.1560">
    <property type="entry name" value="Alpha-L RNA-binding motif"/>
    <property type="match status" value="1"/>
</dbReference>
<evidence type="ECO:0000256" key="2">
    <source>
        <dbReference type="ARBA" id="ARBA00023235"/>
    </source>
</evidence>
<accession>A0A0S1SV30</accession>
<feature type="region of interest" description="Disordered" evidence="5">
    <location>
        <begin position="77"/>
        <end position="109"/>
    </location>
</feature>
<evidence type="ECO:0000313" key="7">
    <source>
        <dbReference type="EMBL" id="ALM13796.1"/>
    </source>
</evidence>
<dbReference type="PROSITE" id="PS01149">
    <property type="entry name" value="PSI_RSU"/>
    <property type="match status" value="1"/>
</dbReference>
<dbReference type="AlphaFoldDB" id="A0A0S1SLP5"/>
<evidence type="ECO:0000256" key="3">
    <source>
        <dbReference type="PROSITE-ProRule" id="PRU00182"/>
    </source>
</evidence>
<evidence type="ECO:0000256" key="5">
    <source>
        <dbReference type="SAM" id="MobiDB-lite"/>
    </source>
</evidence>
<accession>A0A0S1SLP5</accession>
<dbReference type="EC" id="5.4.99.-" evidence="4"/>
<sequence length="274" mass="30431">MQERLQKILSARGIASRRKAEEYITQGLVKVNGTVALLGQKADPEADTIEVDGTVLEARKEMLYYLMNKPRGVVTTNIETNKGSEGNKKDTGYKGNTGNRGERSSFISSHSSISFPSSLNAPTIRDLLPSNLRGKIFPIGRLDKDSEGLLLFTNDGVLANRLTHPKFDHEKEYEVTVTYPITEGALEKMRKGMMILGEKTKPALVRKTGTKTFSITLTEGKNRQIRRMCQKVGAEVVRLVRTRIMTIRDLQLKPGRMRALTDAERVGLLAAVGL</sequence>
<reference evidence="7 8" key="2">
    <citation type="journal article" date="2016" name="PeerJ">
        <title>Analysis of five complete genome sequences for members of the class Peribacteria in the recently recognized Peregrinibacteria bacterial phylum.</title>
        <authorList>
            <person name="Anantharaman K."/>
            <person name="Brown C.T."/>
            <person name="Burstein D."/>
            <person name="Castelle C.J."/>
            <person name="Probst A.J."/>
            <person name="Thomas B.C."/>
            <person name="Williams K.H."/>
            <person name="Banfield J.F."/>
        </authorList>
    </citation>
    <scope>NUCLEOTIDE SEQUENCE [LARGE SCALE GENOMIC DNA]</scope>
    <source>
        <strain evidence="7">RIFOXYD1_FULL_PER-ii_59_16</strain>
    </source>
</reference>
<dbReference type="GO" id="GO:0120159">
    <property type="term" value="F:rRNA pseudouridine synthase activity"/>
    <property type="evidence" value="ECO:0007669"/>
    <property type="project" value="UniProtKB-ARBA"/>
</dbReference>